<reference evidence="2" key="1">
    <citation type="submission" date="2011-02" db="EMBL/GenBank/DDBJ databases">
        <title>The complete genome of Planctomyces brasiliensis DSM 5305.</title>
        <authorList>
            <person name="Lucas S."/>
            <person name="Copeland A."/>
            <person name="Lapidus A."/>
            <person name="Bruce D."/>
            <person name="Goodwin L."/>
            <person name="Pitluck S."/>
            <person name="Kyrpides N."/>
            <person name="Mavromatis K."/>
            <person name="Pagani I."/>
            <person name="Ivanova N."/>
            <person name="Ovchinnikova G."/>
            <person name="Lu M."/>
            <person name="Detter J.C."/>
            <person name="Han C."/>
            <person name="Land M."/>
            <person name="Hauser L."/>
            <person name="Markowitz V."/>
            <person name="Cheng J.-F."/>
            <person name="Hugenholtz P."/>
            <person name="Woyke T."/>
            <person name="Wu D."/>
            <person name="Tindall B."/>
            <person name="Pomrenke H.G."/>
            <person name="Brambilla E."/>
            <person name="Klenk H.-P."/>
            <person name="Eisen J.A."/>
        </authorList>
    </citation>
    <scope>NUCLEOTIDE SEQUENCE [LARGE SCALE GENOMIC DNA]</scope>
    <source>
        <strain evidence="2">ATCC 49424 / DSM 5305 / JCM 21570 / NBRC 103401 / IFAM 1448</strain>
    </source>
</reference>
<proteinExistence type="predicted"/>
<dbReference type="AlphaFoldDB" id="F0SJ30"/>
<organism evidence="1 2">
    <name type="scientific">Rubinisphaera brasiliensis (strain ATCC 49424 / DSM 5305 / JCM 21570 / IAM 15109 / NBRC 103401 / IFAM 1448)</name>
    <name type="common">Planctomyces brasiliensis</name>
    <dbReference type="NCBI Taxonomy" id="756272"/>
    <lineage>
        <taxon>Bacteria</taxon>
        <taxon>Pseudomonadati</taxon>
        <taxon>Planctomycetota</taxon>
        <taxon>Planctomycetia</taxon>
        <taxon>Planctomycetales</taxon>
        <taxon>Planctomycetaceae</taxon>
        <taxon>Rubinisphaera</taxon>
    </lineage>
</organism>
<name>F0SJ30_RUBBR</name>
<gene>
    <name evidence="1" type="ordered locus">Plabr_0951</name>
</gene>
<dbReference type="Proteomes" id="UP000006860">
    <property type="component" value="Chromosome"/>
</dbReference>
<dbReference type="HOGENOM" id="CLU_1884231_0_0_0"/>
<dbReference type="KEGG" id="pbs:Plabr_0951"/>
<evidence type="ECO:0000313" key="2">
    <source>
        <dbReference type="Proteomes" id="UP000006860"/>
    </source>
</evidence>
<sequence>MATITANGTFHGHELKDMPVINPGDWFGKTWLVEIGGSYSPFFLIVEADNMSDAIDELADNEKYGHHIIVEEADLGDYPEDDRHYGPSGQVLDLDHLMIHGQEGSKTPFPCTYHGEGLPAEGVKPTEFCWDEIESK</sequence>
<dbReference type="OrthoDB" id="269964at2"/>
<dbReference type="RefSeq" id="WP_013627310.1">
    <property type="nucleotide sequence ID" value="NC_015174.1"/>
</dbReference>
<protein>
    <submittedName>
        <fullName evidence="1">Uncharacterized protein</fullName>
    </submittedName>
</protein>
<keyword evidence="2" id="KW-1185">Reference proteome</keyword>
<evidence type="ECO:0000313" key="1">
    <source>
        <dbReference type="EMBL" id="ADY58572.1"/>
    </source>
</evidence>
<accession>F0SJ30</accession>
<dbReference type="STRING" id="756272.Plabr_0951"/>
<dbReference type="EMBL" id="CP002546">
    <property type="protein sequence ID" value="ADY58572.1"/>
    <property type="molecule type" value="Genomic_DNA"/>
</dbReference>